<evidence type="ECO:0000256" key="2">
    <source>
        <dbReference type="ARBA" id="ARBA00022475"/>
    </source>
</evidence>
<dbReference type="SMART" id="SM01381">
    <property type="entry name" value="7TM_GPCR_Srsx"/>
    <property type="match status" value="1"/>
</dbReference>
<proteinExistence type="predicted"/>
<name>A0A3S2MNY5_ORYJA</name>
<evidence type="ECO:0000256" key="1">
    <source>
        <dbReference type="ARBA" id="ARBA00004651"/>
    </source>
</evidence>
<dbReference type="InterPro" id="IPR017452">
    <property type="entry name" value="GPCR_Rhodpsn_7TM"/>
</dbReference>
<gene>
    <name evidence="14" type="ORF">OJAV_G00135920</name>
</gene>
<dbReference type="GO" id="GO:0005886">
    <property type="term" value="C:plasma membrane"/>
    <property type="evidence" value="ECO:0007669"/>
    <property type="project" value="UniProtKB-SubCell"/>
</dbReference>
<feature type="transmembrane region" description="Helical" evidence="12">
    <location>
        <begin position="82"/>
        <end position="107"/>
    </location>
</feature>
<feature type="transmembrane region" description="Helical" evidence="12">
    <location>
        <begin position="45"/>
        <end position="70"/>
    </location>
</feature>
<dbReference type="OMA" id="FCRCTIA"/>
<keyword evidence="9" id="KW-0675">Receptor</keyword>
<protein>
    <recommendedName>
        <fullName evidence="13">G-protein coupled receptors family 1 profile domain-containing protein</fullName>
    </recommendedName>
</protein>
<comment type="subcellular location">
    <subcellularLocation>
        <location evidence="1">Cell membrane</location>
        <topology evidence="1">Multi-pass membrane protein</topology>
    </subcellularLocation>
</comment>
<dbReference type="InterPro" id="IPR000276">
    <property type="entry name" value="GPCR_Rhodpsn"/>
</dbReference>
<dbReference type="AlphaFoldDB" id="A0A3S2MNY5"/>
<evidence type="ECO:0000313" key="14">
    <source>
        <dbReference type="EMBL" id="RVE63420.1"/>
    </source>
</evidence>
<reference evidence="14 15" key="2">
    <citation type="submission" date="2019-01" db="EMBL/GenBank/DDBJ databases">
        <title>A chromosome length genome reference of the Java medaka (oryzias javanicus).</title>
        <authorList>
            <person name="Herpin A."/>
            <person name="Takehana Y."/>
            <person name="Naruse K."/>
            <person name="Ansai S."/>
            <person name="Kawaguchi M."/>
        </authorList>
    </citation>
    <scope>NUCLEOTIDE SEQUENCE [LARGE SCALE GENOMIC DNA]</scope>
    <source>
        <strain evidence="14">RS831</strain>
        <tissue evidence="14">Whole body</tissue>
    </source>
</reference>
<evidence type="ECO:0000313" key="15">
    <source>
        <dbReference type="Proteomes" id="UP000283210"/>
    </source>
</evidence>
<feature type="transmembrane region" description="Helical" evidence="12">
    <location>
        <begin position="119"/>
        <end position="141"/>
    </location>
</feature>
<keyword evidence="7" id="KW-0297">G-protein coupled receptor</keyword>
<keyword evidence="6 12" id="KW-1133">Transmembrane helix</keyword>
<dbReference type="SUPFAM" id="SSF81321">
    <property type="entry name" value="Family A G protein-coupled receptor-like"/>
    <property type="match status" value="1"/>
</dbReference>
<evidence type="ECO:0000256" key="7">
    <source>
        <dbReference type="ARBA" id="ARBA00023040"/>
    </source>
</evidence>
<evidence type="ECO:0000256" key="10">
    <source>
        <dbReference type="ARBA" id="ARBA00023180"/>
    </source>
</evidence>
<keyword evidence="10" id="KW-0325">Glycoprotein</keyword>
<dbReference type="OrthoDB" id="6144223at2759"/>
<keyword evidence="15" id="KW-1185">Reference proteome</keyword>
<dbReference type="Pfam" id="PF13853">
    <property type="entry name" value="7tm_4"/>
    <property type="match status" value="1"/>
</dbReference>
<reference evidence="14 15" key="1">
    <citation type="submission" date="2018-11" db="EMBL/GenBank/DDBJ databases">
        <authorList>
            <person name="Lopez-Roques C."/>
            <person name="Donnadieu C."/>
            <person name="Bouchez O."/>
            <person name="Klopp C."/>
            <person name="Cabau C."/>
            <person name="Zahm M."/>
        </authorList>
    </citation>
    <scope>NUCLEOTIDE SEQUENCE [LARGE SCALE GENOMIC DNA]</scope>
    <source>
        <strain evidence="14">RS831</strain>
        <tissue evidence="14">Whole body</tissue>
    </source>
</reference>
<feature type="domain" description="G-protein coupled receptors family 1 profile" evidence="13">
    <location>
        <begin position="61"/>
        <end position="310"/>
    </location>
</feature>
<dbReference type="Proteomes" id="UP000283210">
    <property type="component" value="Chromosome 14"/>
</dbReference>
<evidence type="ECO:0000256" key="8">
    <source>
        <dbReference type="ARBA" id="ARBA00023136"/>
    </source>
</evidence>
<sequence length="341" mass="37368">MELLMLEGAPVSLSQRSLLVNQTRESGGPVFFIIQGLSSLGEKTMVLFVFFLLGYLVILGGNSMILFVTLSDSRLNSPMYFFLRNLSFVDLVYTTTTIPNMLAGFLMDRLTISIPGCFLQMYCFHQLAVTGRAILTVMAYDRYLAVCNPLRYAAIMTQSVRVLLVTGAWSFGLFCTLPSMVVAILQPYCGPNVVRHGWCDLSSVRTLVCADTSVDSVLSLSFALVALLITGVLILTSYFLIAASVYRMGAAERLKAFSTCAAHLTVVSISYSAASFVYISYRVGNFSSEVRIIVSVLYSALTPFLNPMIYSLRNKELRVAIRKTLAGIRPAAVSTVKAVST</sequence>
<evidence type="ECO:0000256" key="11">
    <source>
        <dbReference type="ARBA" id="ARBA00023224"/>
    </source>
</evidence>
<evidence type="ECO:0000256" key="6">
    <source>
        <dbReference type="ARBA" id="ARBA00022989"/>
    </source>
</evidence>
<keyword evidence="2" id="KW-1003">Cell membrane</keyword>
<feature type="transmembrane region" description="Helical" evidence="12">
    <location>
        <begin position="222"/>
        <end position="245"/>
    </location>
</feature>
<feature type="transmembrane region" description="Helical" evidence="12">
    <location>
        <begin position="292"/>
        <end position="312"/>
    </location>
</feature>
<evidence type="ECO:0000256" key="4">
    <source>
        <dbReference type="ARBA" id="ARBA00022692"/>
    </source>
</evidence>
<evidence type="ECO:0000256" key="3">
    <source>
        <dbReference type="ARBA" id="ARBA00022606"/>
    </source>
</evidence>
<keyword evidence="5" id="KW-0552">Olfaction</keyword>
<organism evidence="14 15">
    <name type="scientific">Oryzias javanicus</name>
    <name type="common">Javanese ricefish</name>
    <name type="synonym">Aplocheilus javanicus</name>
    <dbReference type="NCBI Taxonomy" id="123683"/>
    <lineage>
        <taxon>Eukaryota</taxon>
        <taxon>Metazoa</taxon>
        <taxon>Chordata</taxon>
        <taxon>Craniata</taxon>
        <taxon>Vertebrata</taxon>
        <taxon>Euteleostomi</taxon>
        <taxon>Actinopterygii</taxon>
        <taxon>Neopterygii</taxon>
        <taxon>Teleostei</taxon>
        <taxon>Neoteleostei</taxon>
        <taxon>Acanthomorphata</taxon>
        <taxon>Ovalentaria</taxon>
        <taxon>Atherinomorphae</taxon>
        <taxon>Beloniformes</taxon>
        <taxon>Adrianichthyidae</taxon>
        <taxon>Oryziinae</taxon>
        <taxon>Oryzias</taxon>
    </lineage>
</organism>
<evidence type="ECO:0000256" key="9">
    <source>
        <dbReference type="ARBA" id="ARBA00023170"/>
    </source>
</evidence>
<dbReference type="PANTHER" id="PTHR26453">
    <property type="entry name" value="OLFACTORY RECEPTOR"/>
    <property type="match status" value="1"/>
</dbReference>
<keyword evidence="8 12" id="KW-0472">Membrane</keyword>
<evidence type="ECO:0000256" key="5">
    <source>
        <dbReference type="ARBA" id="ARBA00022725"/>
    </source>
</evidence>
<dbReference type="PRINTS" id="PR00245">
    <property type="entry name" value="OLFACTORYR"/>
</dbReference>
<dbReference type="GO" id="GO:0004930">
    <property type="term" value="F:G protein-coupled receptor activity"/>
    <property type="evidence" value="ECO:0007669"/>
    <property type="project" value="UniProtKB-KW"/>
</dbReference>
<keyword evidence="11" id="KW-0807">Transducer</keyword>
<dbReference type="PROSITE" id="PS50262">
    <property type="entry name" value="G_PROTEIN_RECEP_F1_2"/>
    <property type="match status" value="1"/>
</dbReference>
<dbReference type="FunFam" id="1.20.1070.10:FF:000010">
    <property type="entry name" value="Olfactory receptor"/>
    <property type="match status" value="1"/>
</dbReference>
<evidence type="ECO:0000256" key="12">
    <source>
        <dbReference type="SAM" id="Phobius"/>
    </source>
</evidence>
<feature type="transmembrane region" description="Helical" evidence="12">
    <location>
        <begin position="162"/>
        <end position="185"/>
    </location>
</feature>
<dbReference type="GO" id="GO:0004984">
    <property type="term" value="F:olfactory receptor activity"/>
    <property type="evidence" value="ECO:0007669"/>
    <property type="project" value="InterPro"/>
</dbReference>
<keyword evidence="4 12" id="KW-0812">Transmembrane</keyword>
<evidence type="ECO:0000259" key="13">
    <source>
        <dbReference type="PROSITE" id="PS50262"/>
    </source>
</evidence>
<dbReference type="EMBL" id="CM012450">
    <property type="protein sequence ID" value="RVE63420.1"/>
    <property type="molecule type" value="Genomic_DNA"/>
</dbReference>
<accession>A0A3S2MNY5</accession>
<dbReference type="InterPro" id="IPR000725">
    <property type="entry name" value="Olfact_rcpt"/>
</dbReference>
<dbReference type="PRINTS" id="PR00237">
    <property type="entry name" value="GPCRRHODOPSN"/>
</dbReference>
<dbReference type="Gene3D" id="1.20.1070.10">
    <property type="entry name" value="Rhodopsin 7-helix transmembrane proteins"/>
    <property type="match status" value="1"/>
</dbReference>
<keyword evidence="3" id="KW-0716">Sensory transduction</keyword>
<feature type="transmembrane region" description="Helical" evidence="12">
    <location>
        <begin position="257"/>
        <end position="280"/>
    </location>
</feature>